<dbReference type="GO" id="GO:0008104">
    <property type="term" value="P:intracellular protein localization"/>
    <property type="evidence" value="ECO:0007669"/>
    <property type="project" value="TreeGrafter"/>
</dbReference>
<evidence type="ECO:0000313" key="3">
    <source>
        <dbReference type="EMBL" id="GFG35581.1"/>
    </source>
</evidence>
<evidence type="ECO:0000259" key="2">
    <source>
        <dbReference type="PROSITE" id="PS50132"/>
    </source>
</evidence>
<keyword evidence="4" id="KW-1185">Reference proteome</keyword>
<feature type="region of interest" description="Disordered" evidence="1">
    <location>
        <begin position="159"/>
        <end position="181"/>
    </location>
</feature>
<sequence length="390" mass="42141">MAEEVEKQSLTYVKHKRPCVHGRRQKDKGRASPSSNLPKFHAVLSVSNGDVPVASIDGCESGQVGPLSGFQEEELYTGGTSEQKRTVASPSRLSKTLEEVLADKGAVGYFIQFLEAHGGFCLIKFWLDVESFRAAAAARNSRKAPDEVKLCPSQCEPDKLSVSTDSGSVFESPLHSSGSTNDISVRSLCTGISDEGQETVKQNLPLFQSPNISLNYSESPENLQLSVVRNSRLSSDSELSCSDNYNTVSVNHKSSTLGKDNPDACSVGSAVAFDCYEKVVGASKNESDNAYSSCAVCGDELVSEQTSTTSSRDRTTKSLSVGRDRLTQATVDDALRIFNTYISHEATCPVKFPDVARDRVVAAVCSDVGMVDADCFTELQAFVFQTMEKE</sequence>
<dbReference type="PANTHER" id="PTHR13155:SF1">
    <property type="entry name" value="A-KINASE ANCHOR PROTEIN 10, MITOCHONDRIAL"/>
    <property type="match status" value="1"/>
</dbReference>
<dbReference type="Proteomes" id="UP000502823">
    <property type="component" value="Unassembled WGS sequence"/>
</dbReference>
<name>A0A6L2PSF8_COPFO</name>
<dbReference type="InterPro" id="IPR052246">
    <property type="entry name" value="Cell_Polariz_PKAAnc"/>
</dbReference>
<accession>A0A6L2PSF8</accession>
<dbReference type="InterPro" id="IPR036305">
    <property type="entry name" value="RGS_sf"/>
</dbReference>
<organism evidence="3 4">
    <name type="scientific">Coptotermes formosanus</name>
    <name type="common">Formosan subterranean termite</name>
    <dbReference type="NCBI Taxonomy" id="36987"/>
    <lineage>
        <taxon>Eukaryota</taxon>
        <taxon>Metazoa</taxon>
        <taxon>Ecdysozoa</taxon>
        <taxon>Arthropoda</taxon>
        <taxon>Hexapoda</taxon>
        <taxon>Insecta</taxon>
        <taxon>Pterygota</taxon>
        <taxon>Neoptera</taxon>
        <taxon>Polyneoptera</taxon>
        <taxon>Dictyoptera</taxon>
        <taxon>Blattodea</taxon>
        <taxon>Blattoidea</taxon>
        <taxon>Termitoidae</taxon>
        <taxon>Rhinotermitidae</taxon>
        <taxon>Coptotermes</taxon>
    </lineage>
</organism>
<dbReference type="InterPro" id="IPR044926">
    <property type="entry name" value="RGS_subdomain_2"/>
</dbReference>
<dbReference type="PROSITE" id="PS50132">
    <property type="entry name" value="RGS"/>
    <property type="match status" value="1"/>
</dbReference>
<dbReference type="OrthoDB" id="5584247at2759"/>
<dbReference type="SMART" id="SM00315">
    <property type="entry name" value="RGS"/>
    <property type="match status" value="1"/>
</dbReference>
<protein>
    <recommendedName>
        <fullName evidence="2">RGS domain-containing protein</fullName>
    </recommendedName>
</protein>
<dbReference type="SUPFAM" id="SSF48097">
    <property type="entry name" value="Regulator of G-protein signaling, RGS"/>
    <property type="match status" value="1"/>
</dbReference>
<dbReference type="EMBL" id="BLKM01000558">
    <property type="protein sequence ID" value="GFG35581.1"/>
    <property type="molecule type" value="Genomic_DNA"/>
</dbReference>
<feature type="domain" description="RGS" evidence="2">
    <location>
        <begin position="96"/>
        <end position="133"/>
    </location>
</feature>
<feature type="region of interest" description="Disordered" evidence="1">
    <location>
        <begin position="1"/>
        <end position="37"/>
    </location>
</feature>
<dbReference type="PANTHER" id="PTHR13155">
    <property type="entry name" value="A-KINASE ANCHOR PROTEINS"/>
    <property type="match status" value="1"/>
</dbReference>
<dbReference type="InterPro" id="IPR016137">
    <property type="entry name" value="RGS"/>
</dbReference>
<proteinExistence type="predicted"/>
<feature type="compositionally biased region" description="Polar residues" evidence="1">
    <location>
        <begin position="161"/>
        <end position="181"/>
    </location>
</feature>
<reference evidence="4" key="1">
    <citation type="submission" date="2020-01" db="EMBL/GenBank/DDBJ databases">
        <title>Draft genome sequence of the Termite Coptotermes fromosanus.</title>
        <authorList>
            <person name="Itakura S."/>
            <person name="Yosikawa Y."/>
            <person name="Umezawa K."/>
        </authorList>
    </citation>
    <scope>NUCLEOTIDE SEQUENCE [LARGE SCALE GENOMIC DNA]</scope>
</reference>
<feature type="compositionally biased region" description="Basic residues" evidence="1">
    <location>
        <begin position="13"/>
        <end position="27"/>
    </location>
</feature>
<dbReference type="GO" id="GO:0005886">
    <property type="term" value="C:plasma membrane"/>
    <property type="evidence" value="ECO:0007669"/>
    <property type="project" value="TreeGrafter"/>
</dbReference>
<evidence type="ECO:0000256" key="1">
    <source>
        <dbReference type="SAM" id="MobiDB-lite"/>
    </source>
</evidence>
<dbReference type="AlphaFoldDB" id="A0A6L2PSF8"/>
<dbReference type="GO" id="GO:0005739">
    <property type="term" value="C:mitochondrion"/>
    <property type="evidence" value="ECO:0007669"/>
    <property type="project" value="TreeGrafter"/>
</dbReference>
<dbReference type="Gene3D" id="1.10.167.10">
    <property type="entry name" value="Regulator of G-protein Signalling 4, domain 2"/>
    <property type="match status" value="2"/>
</dbReference>
<evidence type="ECO:0000313" key="4">
    <source>
        <dbReference type="Proteomes" id="UP000502823"/>
    </source>
</evidence>
<comment type="caution">
    <text evidence="3">The sequence shown here is derived from an EMBL/GenBank/DDBJ whole genome shotgun (WGS) entry which is preliminary data.</text>
</comment>
<gene>
    <name evidence="3" type="ORF">Cfor_07597</name>
</gene>
<dbReference type="InParanoid" id="A0A6L2PSF8"/>